<accession>A0A413VN13</accession>
<feature type="active site" evidence="9">
    <location>
        <position position="137"/>
    </location>
</feature>
<feature type="domain" description="GHMP kinase C-terminal" evidence="11">
    <location>
        <begin position="198"/>
        <end position="255"/>
    </location>
</feature>
<keyword evidence="9" id="KW-0414">Isoprene biosynthesis</keyword>
<comment type="function">
    <text evidence="9">Catalyzes the phosphorylation of the position 2 hydroxy group of 4-diphosphocytidyl-2C-methyl-D-erythritol.</text>
</comment>
<comment type="caution">
    <text evidence="12">The sequence shown here is derived from an EMBL/GenBank/DDBJ whole genome shotgun (WGS) entry which is preliminary data.</text>
</comment>
<dbReference type="GO" id="GO:0019288">
    <property type="term" value="P:isopentenyl diphosphate biosynthetic process, methylerythritol 4-phosphate pathway"/>
    <property type="evidence" value="ECO:0007669"/>
    <property type="project" value="UniProtKB-UniRule"/>
</dbReference>
<dbReference type="PANTHER" id="PTHR43527">
    <property type="entry name" value="4-DIPHOSPHOCYTIDYL-2-C-METHYL-D-ERYTHRITOL KINASE, CHLOROPLASTIC"/>
    <property type="match status" value="1"/>
</dbReference>
<keyword evidence="7 9" id="KW-0067">ATP-binding</keyword>
<dbReference type="SUPFAM" id="SSF54211">
    <property type="entry name" value="Ribosomal protein S5 domain 2-like"/>
    <property type="match status" value="1"/>
</dbReference>
<proteinExistence type="inferred from homology"/>
<feature type="binding site" evidence="9">
    <location>
        <begin position="95"/>
        <end position="105"/>
    </location>
    <ligand>
        <name>ATP</name>
        <dbReference type="ChEBI" id="CHEBI:30616"/>
    </ligand>
</feature>
<dbReference type="NCBIfam" id="TIGR00154">
    <property type="entry name" value="ispE"/>
    <property type="match status" value="1"/>
</dbReference>
<gene>
    <name evidence="9" type="primary">ispE</name>
    <name evidence="12" type="ORF">DW888_11045</name>
</gene>
<dbReference type="EMBL" id="QSGO01000007">
    <property type="protein sequence ID" value="RHB34985.1"/>
    <property type="molecule type" value="Genomic_DNA"/>
</dbReference>
<evidence type="ECO:0000256" key="1">
    <source>
        <dbReference type="ARBA" id="ARBA00009684"/>
    </source>
</evidence>
<sequence>MITFPNAKINLGLNITAKRPDGYHNLETVFYPVPIEDALEIHVLNNSTDKKFALHQAGMEITGNAEDNLVVKAYLLLDKEFNLPPVDIHLYKHIPSGAGLGGGSSDAAFMLKLLNERFELKLTDEKLEEYAATLGADCAFFIKNTPTYAEGIGNIFSPLSLSLKGYQILLVKPDIFVSTREAFSLVRPHEPEYSLKEIITHPVSEWKEQMVNDFEASVFPQYPVIGEIKEELYKNGAMYAAMSGSGSSVFGLFAPDITIPDINFGERSFVFKGKL</sequence>
<dbReference type="RefSeq" id="WP_007485941.1">
    <property type="nucleotide sequence ID" value="NZ_CABJFV010000007.1"/>
</dbReference>
<evidence type="ECO:0000256" key="7">
    <source>
        <dbReference type="ARBA" id="ARBA00022840"/>
    </source>
</evidence>
<keyword evidence="5 9" id="KW-0547">Nucleotide-binding</keyword>
<dbReference type="InterPro" id="IPR036554">
    <property type="entry name" value="GHMP_kinase_C_sf"/>
</dbReference>
<organism evidence="12 13">
    <name type="scientific">Bacteroides nordii</name>
    <dbReference type="NCBI Taxonomy" id="291645"/>
    <lineage>
        <taxon>Bacteria</taxon>
        <taxon>Pseudomonadati</taxon>
        <taxon>Bacteroidota</taxon>
        <taxon>Bacteroidia</taxon>
        <taxon>Bacteroidales</taxon>
        <taxon>Bacteroidaceae</taxon>
        <taxon>Bacteroides</taxon>
    </lineage>
</organism>
<comment type="similarity">
    <text evidence="1 9">Belongs to the GHMP kinase family. IspE subfamily.</text>
</comment>
<dbReference type="SUPFAM" id="SSF55060">
    <property type="entry name" value="GHMP Kinase, C-terminal domain"/>
    <property type="match status" value="1"/>
</dbReference>
<dbReference type="GO" id="GO:0005524">
    <property type="term" value="F:ATP binding"/>
    <property type="evidence" value="ECO:0007669"/>
    <property type="project" value="UniProtKB-UniRule"/>
</dbReference>
<dbReference type="InterPro" id="IPR020568">
    <property type="entry name" value="Ribosomal_Su5_D2-typ_SF"/>
</dbReference>
<dbReference type="InterPro" id="IPR014721">
    <property type="entry name" value="Ribsml_uS5_D2-typ_fold_subgr"/>
</dbReference>
<reference evidence="12 13" key="1">
    <citation type="submission" date="2018-08" db="EMBL/GenBank/DDBJ databases">
        <title>A genome reference for cultivated species of the human gut microbiota.</title>
        <authorList>
            <person name="Zou Y."/>
            <person name="Xue W."/>
            <person name="Luo G."/>
        </authorList>
    </citation>
    <scope>NUCLEOTIDE SEQUENCE [LARGE SCALE GENOMIC DNA]</scope>
    <source>
        <strain evidence="12 13">AM40-30BH</strain>
    </source>
</reference>
<evidence type="ECO:0000313" key="13">
    <source>
        <dbReference type="Proteomes" id="UP000284379"/>
    </source>
</evidence>
<evidence type="ECO:0000256" key="2">
    <source>
        <dbReference type="ARBA" id="ARBA00012052"/>
    </source>
</evidence>
<dbReference type="Pfam" id="PF08544">
    <property type="entry name" value="GHMP_kinases_C"/>
    <property type="match status" value="1"/>
</dbReference>
<comment type="catalytic activity">
    <reaction evidence="9">
        <text>4-CDP-2-C-methyl-D-erythritol + ATP = 4-CDP-2-C-methyl-D-erythritol 2-phosphate + ADP + H(+)</text>
        <dbReference type="Rhea" id="RHEA:18437"/>
        <dbReference type="ChEBI" id="CHEBI:15378"/>
        <dbReference type="ChEBI" id="CHEBI:30616"/>
        <dbReference type="ChEBI" id="CHEBI:57823"/>
        <dbReference type="ChEBI" id="CHEBI:57919"/>
        <dbReference type="ChEBI" id="CHEBI:456216"/>
        <dbReference type="EC" id="2.7.1.148"/>
    </reaction>
</comment>
<evidence type="ECO:0000313" key="12">
    <source>
        <dbReference type="EMBL" id="RHB34985.1"/>
    </source>
</evidence>
<protein>
    <recommendedName>
        <fullName evidence="3 9">4-diphosphocytidyl-2-C-methyl-D-erythritol kinase</fullName>
        <shortName evidence="9">CMK</shortName>
        <ecNumber evidence="2 9">2.7.1.148</ecNumber>
    </recommendedName>
    <alternativeName>
        <fullName evidence="8 9">4-(cytidine-5'-diphospho)-2-C-methyl-D-erythritol kinase</fullName>
    </alternativeName>
</protein>
<dbReference type="InterPro" id="IPR004424">
    <property type="entry name" value="IspE"/>
</dbReference>
<evidence type="ECO:0000256" key="8">
    <source>
        <dbReference type="ARBA" id="ARBA00032554"/>
    </source>
</evidence>
<keyword evidence="4 9" id="KW-0808">Transferase</keyword>
<dbReference type="PANTHER" id="PTHR43527:SF2">
    <property type="entry name" value="4-DIPHOSPHOCYTIDYL-2-C-METHYL-D-ERYTHRITOL KINASE, CHLOROPLASTIC"/>
    <property type="match status" value="1"/>
</dbReference>
<evidence type="ECO:0000256" key="6">
    <source>
        <dbReference type="ARBA" id="ARBA00022777"/>
    </source>
</evidence>
<dbReference type="InterPro" id="IPR013750">
    <property type="entry name" value="GHMP_kinase_C_dom"/>
</dbReference>
<dbReference type="PIRSF" id="PIRSF010376">
    <property type="entry name" value="IspE"/>
    <property type="match status" value="1"/>
</dbReference>
<evidence type="ECO:0000256" key="4">
    <source>
        <dbReference type="ARBA" id="ARBA00022679"/>
    </source>
</evidence>
<dbReference type="GO" id="GO:0016114">
    <property type="term" value="P:terpenoid biosynthetic process"/>
    <property type="evidence" value="ECO:0007669"/>
    <property type="project" value="UniProtKB-UniRule"/>
</dbReference>
<dbReference type="Pfam" id="PF00288">
    <property type="entry name" value="GHMP_kinases_N"/>
    <property type="match status" value="1"/>
</dbReference>
<evidence type="ECO:0000256" key="5">
    <source>
        <dbReference type="ARBA" id="ARBA00022741"/>
    </source>
</evidence>
<evidence type="ECO:0000259" key="10">
    <source>
        <dbReference type="Pfam" id="PF00288"/>
    </source>
</evidence>
<dbReference type="AlphaFoldDB" id="A0A413VN13"/>
<dbReference type="HAMAP" id="MF_00061">
    <property type="entry name" value="IspE"/>
    <property type="match status" value="1"/>
</dbReference>
<dbReference type="EC" id="2.7.1.148" evidence="2 9"/>
<evidence type="ECO:0000256" key="3">
    <source>
        <dbReference type="ARBA" id="ARBA00017473"/>
    </source>
</evidence>
<feature type="active site" evidence="9">
    <location>
        <position position="8"/>
    </location>
</feature>
<evidence type="ECO:0000259" key="11">
    <source>
        <dbReference type="Pfam" id="PF08544"/>
    </source>
</evidence>
<dbReference type="Proteomes" id="UP000284379">
    <property type="component" value="Unassembled WGS sequence"/>
</dbReference>
<name>A0A413VN13_9BACE</name>
<feature type="domain" description="GHMP kinase N-terminal" evidence="10">
    <location>
        <begin position="68"/>
        <end position="142"/>
    </location>
</feature>
<keyword evidence="6 9" id="KW-0418">Kinase</keyword>
<comment type="pathway">
    <text evidence="9">Isoprenoid biosynthesis; isopentenyl diphosphate biosynthesis via DXP pathway; isopentenyl diphosphate from 1-deoxy-D-xylulose 5-phosphate: step 3/6.</text>
</comment>
<dbReference type="Gene3D" id="3.30.70.890">
    <property type="entry name" value="GHMP kinase, C-terminal domain"/>
    <property type="match status" value="1"/>
</dbReference>
<dbReference type="UniPathway" id="UPA00056">
    <property type="reaction ID" value="UER00094"/>
</dbReference>
<dbReference type="InterPro" id="IPR006204">
    <property type="entry name" value="GHMP_kinase_N_dom"/>
</dbReference>
<dbReference type="Gene3D" id="3.30.230.10">
    <property type="match status" value="1"/>
</dbReference>
<evidence type="ECO:0000256" key="9">
    <source>
        <dbReference type="HAMAP-Rule" id="MF_00061"/>
    </source>
</evidence>
<dbReference type="GO" id="GO:0050515">
    <property type="term" value="F:4-(cytidine 5'-diphospho)-2-C-methyl-D-erythritol kinase activity"/>
    <property type="evidence" value="ECO:0007669"/>
    <property type="project" value="UniProtKB-UniRule"/>
</dbReference>